<protein>
    <submittedName>
        <fullName evidence="1">Uncharacterized protein</fullName>
    </submittedName>
</protein>
<organism evidence="1 2">
    <name type="scientific">Trichinella pseudospiralis</name>
    <name type="common">Parasitic roundworm</name>
    <dbReference type="NCBI Taxonomy" id="6337"/>
    <lineage>
        <taxon>Eukaryota</taxon>
        <taxon>Metazoa</taxon>
        <taxon>Ecdysozoa</taxon>
        <taxon>Nematoda</taxon>
        <taxon>Enoplea</taxon>
        <taxon>Dorylaimia</taxon>
        <taxon>Trichinellida</taxon>
        <taxon>Trichinellidae</taxon>
        <taxon>Trichinella</taxon>
    </lineage>
</organism>
<comment type="caution">
    <text evidence="1">The sequence shown here is derived from an EMBL/GenBank/DDBJ whole genome shotgun (WGS) entry which is preliminary data.</text>
</comment>
<dbReference type="EMBL" id="JYDT01000130">
    <property type="protein sequence ID" value="KRY83813.1"/>
    <property type="molecule type" value="Genomic_DNA"/>
</dbReference>
<keyword evidence="2" id="KW-1185">Reference proteome</keyword>
<name>A0A0V1FD77_TRIPS</name>
<dbReference type="Proteomes" id="UP000054995">
    <property type="component" value="Unassembled WGS sequence"/>
</dbReference>
<gene>
    <name evidence="1" type="ORF">T4D_11909</name>
</gene>
<evidence type="ECO:0000313" key="1">
    <source>
        <dbReference type="EMBL" id="KRY83813.1"/>
    </source>
</evidence>
<proteinExistence type="predicted"/>
<evidence type="ECO:0000313" key="2">
    <source>
        <dbReference type="Proteomes" id="UP000054995"/>
    </source>
</evidence>
<accession>A0A0V1FD77</accession>
<dbReference type="AlphaFoldDB" id="A0A0V1FD77"/>
<reference evidence="1 2" key="1">
    <citation type="submission" date="2015-01" db="EMBL/GenBank/DDBJ databases">
        <title>Evolution of Trichinella species and genotypes.</title>
        <authorList>
            <person name="Korhonen P.K."/>
            <person name="Edoardo P."/>
            <person name="Giuseppe L.R."/>
            <person name="Gasser R.B."/>
        </authorList>
    </citation>
    <scope>NUCLEOTIDE SEQUENCE [LARGE SCALE GENOMIC DNA]</scope>
    <source>
        <strain evidence="1">ISS470</strain>
    </source>
</reference>
<sequence>MDKSLNYELGGSSNHHSCLSDLRHNDTIMFCIKSFEEANFALVLCTMENEKLSQCCDFYG</sequence>